<accession>A0A367JJ61</accession>
<name>A0A367JJ61_RHIST</name>
<protein>
    <submittedName>
        <fullName evidence="1">Uncharacterized protein</fullName>
    </submittedName>
</protein>
<sequence length="74" mass="8852">MKHLSYSLNYFQPTKYKQLYFRTLSKNHIIDLSDKTVRLQVDFLEYGVIRTITESTKSPYLESVNLEETTHHLK</sequence>
<keyword evidence="2" id="KW-1185">Reference proteome</keyword>
<dbReference type="EMBL" id="PJQM01003238">
    <property type="protein sequence ID" value="RCH89973.1"/>
    <property type="molecule type" value="Genomic_DNA"/>
</dbReference>
<dbReference type="Proteomes" id="UP000253551">
    <property type="component" value="Unassembled WGS sequence"/>
</dbReference>
<organism evidence="1 2">
    <name type="scientific">Rhizopus stolonifer</name>
    <name type="common">Rhizopus nigricans</name>
    <dbReference type="NCBI Taxonomy" id="4846"/>
    <lineage>
        <taxon>Eukaryota</taxon>
        <taxon>Fungi</taxon>
        <taxon>Fungi incertae sedis</taxon>
        <taxon>Mucoromycota</taxon>
        <taxon>Mucoromycotina</taxon>
        <taxon>Mucoromycetes</taxon>
        <taxon>Mucorales</taxon>
        <taxon>Mucorineae</taxon>
        <taxon>Rhizopodaceae</taxon>
        <taxon>Rhizopus</taxon>
    </lineage>
</organism>
<proteinExistence type="predicted"/>
<reference evidence="1 2" key="1">
    <citation type="journal article" date="2018" name="G3 (Bethesda)">
        <title>Phylogenetic and Phylogenomic Definition of Rhizopus Species.</title>
        <authorList>
            <person name="Gryganskyi A.P."/>
            <person name="Golan J."/>
            <person name="Dolatabadi S."/>
            <person name="Mondo S."/>
            <person name="Robb S."/>
            <person name="Idnurm A."/>
            <person name="Muszewska A."/>
            <person name="Steczkiewicz K."/>
            <person name="Masonjones S."/>
            <person name="Liao H.L."/>
            <person name="Gajdeczka M.T."/>
            <person name="Anike F."/>
            <person name="Vuek A."/>
            <person name="Anishchenko I.M."/>
            <person name="Voigt K."/>
            <person name="de Hoog G.S."/>
            <person name="Smith M.E."/>
            <person name="Heitman J."/>
            <person name="Vilgalys R."/>
            <person name="Stajich J.E."/>
        </authorList>
    </citation>
    <scope>NUCLEOTIDE SEQUENCE [LARGE SCALE GENOMIC DNA]</scope>
    <source>
        <strain evidence="1 2">LSU 92-RS-03</strain>
    </source>
</reference>
<gene>
    <name evidence="1" type="ORF">CU098_008936</name>
</gene>
<feature type="non-terminal residue" evidence="1">
    <location>
        <position position="74"/>
    </location>
</feature>
<evidence type="ECO:0000313" key="1">
    <source>
        <dbReference type="EMBL" id="RCH89973.1"/>
    </source>
</evidence>
<dbReference type="OrthoDB" id="2270203at2759"/>
<comment type="caution">
    <text evidence="1">The sequence shown here is derived from an EMBL/GenBank/DDBJ whole genome shotgun (WGS) entry which is preliminary data.</text>
</comment>
<evidence type="ECO:0000313" key="2">
    <source>
        <dbReference type="Proteomes" id="UP000253551"/>
    </source>
</evidence>
<dbReference type="AlphaFoldDB" id="A0A367JJ61"/>